<dbReference type="RefSeq" id="XP_016636325.1">
    <property type="nucleotide sequence ID" value="XM_016772855.1"/>
</dbReference>
<gene>
    <name evidence="2" type="ORF">Z520_02341</name>
</gene>
<feature type="compositionally biased region" description="Low complexity" evidence="1">
    <location>
        <begin position="101"/>
        <end position="115"/>
    </location>
</feature>
<reference evidence="2 3" key="1">
    <citation type="submission" date="2015-01" db="EMBL/GenBank/DDBJ databases">
        <title>The Genome Sequence of Fonsecaea multimorphosa CBS 102226.</title>
        <authorList>
            <consortium name="The Broad Institute Genomics Platform"/>
            <person name="Cuomo C."/>
            <person name="de Hoog S."/>
            <person name="Gorbushina A."/>
            <person name="Stielow B."/>
            <person name="Teixiera M."/>
            <person name="Abouelleil A."/>
            <person name="Chapman S.B."/>
            <person name="Priest M."/>
            <person name="Young S.K."/>
            <person name="Wortman J."/>
            <person name="Nusbaum C."/>
            <person name="Birren B."/>
        </authorList>
    </citation>
    <scope>NUCLEOTIDE SEQUENCE [LARGE SCALE GENOMIC DNA]</scope>
    <source>
        <strain evidence="2 3">CBS 102226</strain>
    </source>
</reference>
<feature type="compositionally biased region" description="Polar residues" evidence="1">
    <location>
        <begin position="84"/>
        <end position="94"/>
    </location>
</feature>
<feature type="region of interest" description="Disordered" evidence="1">
    <location>
        <begin position="84"/>
        <end position="147"/>
    </location>
</feature>
<dbReference type="OrthoDB" id="4144357at2759"/>
<dbReference type="AlphaFoldDB" id="A0A0D2K7Z0"/>
<evidence type="ECO:0000256" key="1">
    <source>
        <dbReference type="SAM" id="MobiDB-lite"/>
    </source>
</evidence>
<organism evidence="2 3">
    <name type="scientific">Fonsecaea multimorphosa CBS 102226</name>
    <dbReference type="NCBI Taxonomy" id="1442371"/>
    <lineage>
        <taxon>Eukaryota</taxon>
        <taxon>Fungi</taxon>
        <taxon>Dikarya</taxon>
        <taxon>Ascomycota</taxon>
        <taxon>Pezizomycotina</taxon>
        <taxon>Eurotiomycetes</taxon>
        <taxon>Chaetothyriomycetidae</taxon>
        <taxon>Chaetothyriales</taxon>
        <taxon>Herpotrichiellaceae</taxon>
        <taxon>Fonsecaea</taxon>
    </lineage>
</organism>
<feature type="compositionally biased region" description="Basic and acidic residues" evidence="1">
    <location>
        <begin position="117"/>
        <end position="147"/>
    </location>
</feature>
<keyword evidence="3" id="KW-1185">Reference proteome</keyword>
<sequence>MSDLTETKSPVPGKSSEPEATEPDTTHKPPQSAPDGTENDIPPRPEILRSLSNKEFTAWREYLGDREKPKDYINWKLKMIGESQQATTNQSAGIQHQHAAGEPGIGEPSSSGSSSRLQEEMPKRTEKHDETLETKAKQDVLEGKEDE</sequence>
<dbReference type="EMBL" id="KN848064">
    <property type="protein sequence ID" value="KIY02203.1"/>
    <property type="molecule type" value="Genomic_DNA"/>
</dbReference>
<accession>A0A0D2K7Z0</accession>
<dbReference type="VEuPathDB" id="FungiDB:Z520_02341"/>
<dbReference type="Proteomes" id="UP000053411">
    <property type="component" value="Unassembled WGS sequence"/>
</dbReference>
<evidence type="ECO:0000313" key="2">
    <source>
        <dbReference type="EMBL" id="KIY02203.1"/>
    </source>
</evidence>
<name>A0A0D2K7Z0_9EURO</name>
<feature type="region of interest" description="Disordered" evidence="1">
    <location>
        <begin position="1"/>
        <end position="53"/>
    </location>
</feature>
<proteinExistence type="predicted"/>
<dbReference type="GeneID" id="27708087"/>
<evidence type="ECO:0000313" key="3">
    <source>
        <dbReference type="Proteomes" id="UP000053411"/>
    </source>
</evidence>
<protein>
    <submittedName>
        <fullName evidence="2">Uncharacterized protein</fullName>
    </submittedName>
</protein>